<dbReference type="InterPro" id="IPR000524">
    <property type="entry name" value="Tscrpt_reg_HTH_GntR"/>
</dbReference>
<dbReference type="PANTHER" id="PTHR43537">
    <property type="entry name" value="TRANSCRIPTIONAL REGULATOR, GNTR FAMILY"/>
    <property type="match status" value="1"/>
</dbReference>
<dbReference type="InterPro" id="IPR036390">
    <property type="entry name" value="WH_DNA-bd_sf"/>
</dbReference>
<reference evidence="6" key="1">
    <citation type="submission" date="2016-10" db="EMBL/GenBank/DDBJ databases">
        <authorList>
            <person name="Varghese N."/>
            <person name="Submissions S."/>
        </authorList>
    </citation>
    <scope>NUCLEOTIDE SEQUENCE [LARGE SCALE GENOMIC DNA]</scope>
    <source>
        <strain evidence="6">DSM 22082</strain>
    </source>
</reference>
<evidence type="ECO:0000256" key="1">
    <source>
        <dbReference type="ARBA" id="ARBA00023015"/>
    </source>
</evidence>
<dbReference type="InterPro" id="IPR036388">
    <property type="entry name" value="WH-like_DNA-bd_sf"/>
</dbReference>
<dbReference type="GO" id="GO:0003700">
    <property type="term" value="F:DNA-binding transcription factor activity"/>
    <property type="evidence" value="ECO:0007669"/>
    <property type="project" value="InterPro"/>
</dbReference>
<dbReference type="SUPFAM" id="SSF46785">
    <property type="entry name" value="Winged helix' DNA-binding domain"/>
    <property type="match status" value="1"/>
</dbReference>
<dbReference type="CDD" id="cd07377">
    <property type="entry name" value="WHTH_GntR"/>
    <property type="match status" value="1"/>
</dbReference>
<keyword evidence="3" id="KW-0804">Transcription</keyword>
<sequence length="260" mass="28436">MPARPTHSEADGNQPANSTLSPLQVPKASDVLATDLRERILSGDFAMGSTLPTERDMVTQTGMSRTTVREALRILEVQGLVSIRTGRAGGAFIQQPGSSSVSDSVDLVIRGRQIKMADLLETREAIEPQCAALAARHRTEEDLTTLDDLNEKIAKAAQSSLDDFLQVNVDWHTAVADASHNELLSGLMRALQKAIYHGTDNEGFVSEEVRTTTVRAHNAVTRAIREGDDDAAVRRMTRHVHSYAEAILAVEERKEVDIDE</sequence>
<dbReference type="SMART" id="SM00345">
    <property type="entry name" value="HTH_GNTR"/>
    <property type="match status" value="1"/>
</dbReference>
<dbReference type="STRING" id="629680.SAMN04489751_2147"/>
<feature type="domain" description="HTH gntR-type" evidence="5">
    <location>
        <begin position="26"/>
        <end position="96"/>
    </location>
</feature>
<dbReference type="Proteomes" id="UP000199700">
    <property type="component" value="Chromosome"/>
</dbReference>
<dbReference type="RefSeq" id="WP_092105491.1">
    <property type="nucleotide sequence ID" value="NZ_LT629739.1"/>
</dbReference>
<keyword evidence="7" id="KW-1185">Reference proteome</keyword>
<dbReference type="Gene3D" id="1.20.120.530">
    <property type="entry name" value="GntR ligand-binding domain-like"/>
    <property type="match status" value="1"/>
</dbReference>
<evidence type="ECO:0000313" key="7">
    <source>
        <dbReference type="Proteomes" id="UP000199700"/>
    </source>
</evidence>
<dbReference type="Pfam" id="PF07729">
    <property type="entry name" value="FCD"/>
    <property type="match status" value="1"/>
</dbReference>
<dbReference type="PROSITE" id="PS50949">
    <property type="entry name" value="HTH_GNTR"/>
    <property type="match status" value="1"/>
</dbReference>
<dbReference type="GO" id="GO:0003677">
    <property type="term" value="F:DNA binding"/>
    <property type="evidence" value="ECO:0007669"/>
    <property type="project" value="UniProtKB-KW"/>
</dbReference>
<evidence type="ECO:0000313" key="6">
    <source>
        <dbReference type="EMBL" id="SDS49514.1"/>
    </source>
</evidence>
<evidence type="ECO:0000259" key="5">
    <source>
        <dbReference type="PROSITE" id="PS50949"/>
    </source>
</evidence>
<dbReference type="InterPro" id="IPR011711">
    <property type="entry name" value="GntR_C"/>
</dbReference>
<evidence type="ECO:0000256" key="3">
    <source>
        <dbReference type="ARBA" id="ARBA00023163"/>
    </source>
</evidence>
<dbReference type="InterPro" id="IPR008920">
    <property type="entry name" value="TF_FadR/GntR_C"/>
</dbReference>
<dbReference type="SUPFAM" id="SSF48008">
    <property type="entry name" value="GntR ligand-binding domain-like"/>
    <property type="match status" value="1"/>
</dbReference>
<dbReference type="Pfam" id="PF00392">
    <property type="entry name" value="GntR"/>
    <property type="match status" value="1"/>
</dbReference>
<dbReference type="PRINTS" id="PR00035">
    <property type="entry name" value="HTHGNTR"/>
</dbReference>
<evidence type="ECO:0000256" key="2">
    <source>
        <dbReference type="ARBA" id="ARBA00023125"/>
    </source>
</evidence>
<name>A0A1H1SNE2_BRESA</name>
<keyword evidence="2 6" id="KW-0238">DNA-binding</keyword>
<evidence type="ECO:0000256" key="4">
    <source>
        <dbReference type="SAM" id="MobiDB-lite"/>
    </source>
</evidence>
<dbReference type="AlphaFoldDB" id="A0A1H1SNE2"/>
<organism evidence="6 7">
    <name type="scientific">Brevibacterium sandarakinum</name>
    <dbReference type="NCBI Taxonomy" id="629680"/>
    <lineage>
        <taxon>Bacteria</taxon>
        <taxon>Bacillati</taxon>
        <taxon>Actinomycetota</taxon>
        <taxon>Actinomycetes</taxon>
        <taxon>Micrococcales</taxon>
        <taxon>Brevibacteriaceae</taxon>
        <taxon>Brevibacterium</taxon>
    </lineage>
</organism>
<accession>A0A1H1SNE2</accession>
<dbReference type="OrthoDB" id="4535513at2"/>
<keyword evidence="1" id="KW-0805">Transcription regulation</keyword>
<protein>
    <submittedName>
        <fullName evidence="6">DNA-binding transcriptional regulator, FadR family</fullName>
    </submittedName>
</protein>
<feature type="compositionally biased region" description="Basic and acidic residues" evidence="4">
    <location>
        <begin position="1"/>
        <end position="10"/>
    </location>
</feature>
<proteinExistence type="predicted"/>
<dbReference type="EMBL" id="LT629739">
    <property type="protein sequence ID" value="SDS49514.1"/>
    <property type="molecule type" value="Genomic_DNA"/>
</dbReference>
<gene>
    <name evidence="6" type="ORF">SAMN04489751_2147</name>
</gene>
<feature type="region of interest" description="Disordered" evidence="4">
    <location>
        <begin position="1"/>
        <end position="26"/>
    </location>
</feature>
<dbReference type="SMART" id="SM00895">
    <property type="entry name" value="FCD"/>
    <property type="match status" value="1"/>
</dbReference>
<dbReference type="PANTHER" id="PTHR43537:SF44">
    <property type="entry name" value="GNTR FAMILY REGULATORY PROTEIN"/>
    <property type="match status" value="1"/>
</dbReference>
<dbReference type="Gene3D" id="1.10.10.10">
    <property type="entry name" value="Winged helix-like DNA-binding domain superfamily/Winged helix DNA-binding domain"/>
    <property type="match status" value="1"/>
</dbReference>